<protein>
    <submittedName>
        <fullName evidence="1">Uncharacterized protein</fullName>
    </submittedName>
</protein>
<name>A0AAV4TCZ7_9ARAC</name>
<organism evidence="1 2">
    <name type="scientific">Caerostris darwini</name>
    <dbReference type="NCBI Taxonomy" id="1538125"/>
    <lineage>
        <taxon>Eukaryota</taxon>
        <taxon>Metazoa</taxon>
        <taxon>Ecdysozoa</taxon>
        <taxon>Arthropoda</taxon>
        <taxon>Chelicerata</taxon>
        <taxon>Arachnida</taxon>
        <taxon>Araneae</taxon>
        <taxon>Araneomorphae</taxon>
        <taxon>Entelegynae</taxon>
        <taxon>Araneoidea</taxon>
        <taxon>Araneidae</taxon>
        <taxon>Caerostris</taxon>
    </lineage>
</organism>
<proteinExistence type="predicted"/>
<accession>A0AAV4TCZ7</accession>
<gene>
    <name evidence="1" type="ORF">CDAR_270781</name>
</gene>
<dbReference type="Proteomes" id="UP001054837">
    <property type="component" value="Unassembled WGS sequence"/>
</dbReference>
<dbReference type="AlphaFoldDB" id="A0AAV4TCZ7"/>
<evidence type="ECO:0000313" key="1">
    <source>
        <dbReference type="EMBL" id="GIY43574.1"/>
    </source>
</evidence>
<keyword evidence="2" id="KW-1185">Reference proteome</keyword>
<sequence>MQKDLQSSNILTFFLKKEQEQSGEQSIAFQNCESSIQTANNASVPNPCILEDRQDKSVSGIFFCCAQGGGYNPPTTPKWKYCKSHNGKIVLDPEQDEECSDNGSVLFCTNGALLAE</sequence>
<dbReference type="EMBL" id="BPLQ01009371">
    <property type="protein sequence ID" value="GIY43574.1"/>
    <property type="molecule type" value="Genomic_DNA"/>
</dbReference>
<comment type="caution">
    <text evidence="1">The sequence shown here is derived from an EMBL/GenBank/DDBJ whole genome shotgun (WGS) entry which is preliminary data.</text>
</comment>
<reference evidence="1 2" key="1">
    <citation type="submission" date="2021-06" db="EMBL/GenBank/DDBJ databases">
        <title>Caerostris darwini draft genome.</title>
        <authorList>
            <person name="Kono N."/>
            <person name="Arakawa K."/>
        </authorList>
    </citation>
    <scope>NUCLEOTIDE SEQUENCE [LARGE SCALE GENOMIC DNA]</scope>
</reference>
<evidence type="ECO:0000313" key="2">
    <source>
        <dbReference type="Proteomes" id="UP001054837"/>
    </source>
</evidence>